<dbReference type="Gene3D" id="1.25.40.390">
    <property type="match status" value="1"/>
</dbReference>
<comment type="caution">
    <text evidence="2">The sequence shown here is derived from an EMBL/GenBank/DDBJ whole genome shotgun (WGS) entry which is preliminary data.</text>
</comment>
<evidence type="ECO:0000313" key="3">
    <source>
        <dbReference type="Proteomes" id="UP000294752"/>
    </source>
</evidence>
<reference evidence="2 3" key="1">
    <citation type="submission" date="2019-03" db="EMBL/GenBank/DDBJ databases">
        <title>Genomic Encyclopedia of Type Strains, Phase III (KMG-III): the genomes of soil and plant-associated and newly described type strains.</title>
        <authorList>
            <person name="Whitman W."/>
        </authorList>
    </citation>
    <scope>NUCLEOTIDE SEQUENCE [LARGE SCALE GENOMIC DNA]</scope>
    <source>
        <strain evidence="2 3">CGMCC 1.12801</strain>
    </source>
</reference>
<dbReference type="AlphaFoldDB" id="A0A4V3E114"/>
<evidence type="ECO:0000313" key="2">
    <source>
        <dbReference type="EMBL" id="TDS08913.1"/>
    </source>
</evidence>
<evidence type="ECO:0000259" key="1">
    <source>
        <dbReference type="Pfam" id="PF14322"/>
    </source>
</evidence>
<dbReference type="InterPro" id="IPR033985">
    <property type="entry name" value="SusD-like_N"/>
</dbReference>
<organism evidence="2 3">
    <name type="scientific">Sphingobacterium paludis</name>
    <dbReference type="NCBI Taxonomy" id="1476465"/>
    <lineage>
        <taxon>Bacteria</taxon>
        <taxon>Pseudomonadati</taxon>
        <taxon>Bacteroidota</taxon>
        <taxon>Sphingobacteriia</taxon>
        <taxon>Sphingobacteriales</taxon>
        <taxon>Sphingobacteriaceae</taxon>
        <taxon>Sphingobacterium</taxon>
    </lineage>
</organism>
<sequence length="519" mass="58275">MILACGLSLHSCNKFLDELPDNRATLNTESKIDKLLVSAYPQNAYLVSAEFSSDNVDDYGISNPYSQRDLEQLFRWEDVTEDSNDSPKSLWEACYNAIASANAALAAIDEAGSPSSLNPQRGEALAARANAHFILVNIFAQHYHKDHAARDLGVTYMLKPEDVLNPKYDRQTVQEVYDYIVKDLQEAIPLIDDSSYGATPKYHMNTRATNALAARVALYMQDWEKAVSYANTAIGENPMNLLRNNEEISSNAVGQVTDASIYYNRSSINANLMLSTAVTDHGTYFGAFYAGARFSHGGYLANTETLLANAPYGRKRSNEFKPRVYVYNGTNLDKCLVPRVSYMFEITDPVARTGLRRGVYAPFTTEETMLVRAEALIHLKRYNEAIVDMKRWVDNTLVSKPTTFTVDLVNAWANSLAYYTASNPTPKKNLDPNMIPFEKGTQENMLHALLFIRRFETMHTGLRWFDVKRYGIEIERRLITSSNIVSSVETATKLKARDNRQALQLPSDVITAGLTPNPR</sequence>
<accession>A0A4V3E114</accession>
<proteinExistence type="predicted"/>
<dbReference type="SUPFAM" id="SSF48452">
    <property type="entry name" value="TPR-like"/>
    <property type="match status" value="1"/>
</dbReference>
<dbReference type="InterPro" id="IPR011990">
    <property type="entry name" value="TPR-like_helical_dom_sf"/>
</dbReference>
<protein>
    <submittedName>
        <fullName evidence="2">Putative outer membrane starch-binding protein</fullName>
    </submittedName>
</protein>
<keyword evidence="3" id="KW-1185">Reference proteome</keyword>
<dbReference type="Pfam" id="PF14322">
    <property type="entry name" value="SusD-like_3"/>
    <property type="match status" value="1"/>
</dbReference>
<dbReference type="EMBL" id="SNZV01000011">
    <property type="protein sequence ID" value="TDS08913.1"/>
    <property type="molecule type" value="Genomic_DNA"/>
</dbReference>
<gene>
    <name evidence="2" type="ORF">B0I21_11142</name>
</gene>
<name>A0A4V3E114_9SPHI</name>
<dbReference type="Proteomes" id="UP000294752">
    <property type="component" value="Unassembled WGS sequence"/>
</dbReference>
<feature type="domain" description="SusD-like N-terminal" evidence="1">
    <location>
        <begin position="14"/>
        <end position="218"/>
    </location>
</feature>